<dbReference type="PANTHER" id="PTHR47331:SF1">
    <property type="entry name" value="GAG-LIKE PROTEIN"/>
    <property type="match status" value="1"/>
</dbReference>
<dbReference type="PANTHER" id="PTHR47331">
    <property type="entry name" value="PHD-TYPE DOMAIN-CONTAINING PROTEIN"/>
    <property type="match status" value="1"/>
</dbReference>
<proteinExistence type="predicted"/>
<evidence type="ECO:0000259" key="1">
    <source>
        <dbReference type="PROSITE" id="PS50994"/>
    </source>
</evidence>
<dbReference type="InterPro" id="IPR036397">
    <property type="entry name" value="RNaseH_sf"/>
</dbReference>
<dbReference type="SUPFAM" id="SSF53098">
    <property type="entry name" value="Ribonuclease H-like"/>
    <property type="match status" value="1"/>
</dbReference>
<dbReference type="InterPro" id="IPR001584">
    <property type="entry name" value="Integrase_cat-core"/>
</dbReference>
<dbReference type="Proteomes" id="UP000507470">
    <property type="component" value="Unassembled WGS sequence"/>
</dbReference>
<reference evidence="2 3" key="1">
    <citation type="submission" date="2020-06" db="EMBL/GenBank/DDBJ databases">
        <authorList>
            <person name="Li R."/>
            <person name="Bekaert M."/>
        </authorList>
    </citation>
    <scope>NUCLEOTIDE SEQUENCE [LARGE SCALE GENOMIC DNA]</scope>
    <source>
        <strain evidence="3">wild</strain>
    </source>
</reference>
<evidence type="ECO:0000313" key="2">
    <source>
        <dbReference type="EMBL" id="CAC5355807.1"/>
    </source>
</evidence>
<dbReference type="EMBL" id="CACVKT020000092">
    <property type="protein sequence ID" value="CAC5355807.1"/>
    <property type="molecule type" value="Genomic_DNA"/>
</dbReference>
<sequence length="221" mass="25058">MASVIEDQKPPDKPSFSFVGTDYSGPLNVKIGRLGAKRYVCLFTCPTTRPVHIEVTHGLTTDSCISTFQRFTSRRGIPEKLYSDNGTNLVSGEPEPWKSVNQWNKINISNYMSLKEICWTFNPPTASYRGGVQQKIIRTTRKILKALVSEQLLTLMAETERIIFDRPISPFSNDVRDLQVLTLNTLILIKSNTSIPQGVFDEEIFMLNGVRNNYNTKPMYS</sequence>
<dbReference type="OrthoDB" id="10050666at2759"/>
<organism evidence="2 3">
    <name type="scientific">Mytilus coruscus</name>
    <name type="common">Sea mussel</name>
    <dbReference type="NCBI Taxonomy" id="42192"/>
    <lineage>
        <taxon>Eukaryota</taxon>
        <taxon>Metazoa</taxon>
        <taxon>Spiralia</taxon>
        <taxon>Lophotrochozoa</taxon>
        <taxon>Mollusca</taxon>
        <taxon>Bivalvia</taxon>
        <taxon>Autobranchia</taxon>
        <taxon>Pteriomorphia</taxon>
        <taxon>Mytilida</taxon>
        <taxon>Mytiloidea</taxon>
        <taxon>Mytilidae</taxon>
        <taxon>Mytilinae</taxon>
        <taxon>Mytilus</taxon>
    </lineage>
</organism>
<dbReference type="GO" id="GO:0015074">
    <property type="term" value="P:DNA integration"/>
    <property type="evidence" value="ECO:0007669"/>
    <property type="project" value="InterPro"/>
</dbReference>
<dbReference type="GO" id="GO:0003676">
    <property type="term" value="F:nucleic acid binding"/>
    <property type="evidence" value="ECO:0007669"/>
    <property type="project" value="InterPro"/>
</dbReference>
<evidence type="ECO:0000313" key="3">
    <source>
        <dbReference type="Proteomes" id="UP000507470"/>
    </source>
</evidence>
<keyword evidence="3" id="KW-1185">Reference proteome</keyword>
<protein>
    <recommendedName>
        <fullName evidence="1">Integrase catalytic domain-containing protein</fullName>
    </recommendedName>
</protein>
<dbReference type="InterPro" id="IPR012337">
    <property type="entry name" value="RNaseH-like_sf"/>
</dbReference>
<gene>
    <name evidence="2" type="ORF">MCOR_316</name>
</gene>
<dbReference type="PROSITE" id="PS50994">
    <property type="entry name" value="INTEGRASE"/>
    <property type="match status" value="1"/>
</dbReference>
<dbReference type="Gene3D" id="3.30.420.10">
    <property type="entry name" value="Ribonuclease H-like superfamily/Ribonuclease H"/>
    <property type="match status" value="1"/>
</dbReference>
<feature type="domain" description="Integrase catalytic" evidence="1">
    <location>
        <begin position="10"/>
        <end position="204"/>
    </location>
</feature>
<name>A0A6J7ZVD3_MYTCO</name>
<accession>A0A6J7ZVD3</accession>
<dbReference type="AlphaFoldDB" id="A0A6J7ZVD3"/>